<name>A0A2P8CEB3_9BACT</name>
<keyword evidence="1" id="KW-0732">Signal</keyword>
<gene>
    <name evidence="2" type="ORF">CLV93_104231</name>
</gene>
<reference evidence="2 3" key="1">
    <citation type="submission" date="2018-03" db="EMBL/GenBank/DDBJ databases">
        <title>Genomic Encyclopedia of Archaeal and Bacterial Type Strains, Phase II (KMG-II): from individual species to whole genera.</title>
        <authorList>
            <person name="Goeker M."/>
        </authorList>
    </citation>
    <scope>NUCLEOTIDE SEQUENCE [LARGE SCALE GENOMIC DNA]</scope>
    <source>
        <strain evidence="2 3">DSM 27267</strain>
    </source>
</reference>
<evidence type="ECO:0000313" key="2">
    <source>
        <dbReference type="EMBL" id="PSK83301.1"/>
    </source>
</evidence>
<organism evidence="2 3">
    <name type="scientific">Prolixibacter denitrificans</name>
    <dbReference type="NCBI Taxonomy" id="1541063"/>
    <lineage>
        <taxon>Bacteria</taxon>
        <taxon>Pseudomonadati</taxon>
        <taxon>Bacteroidota</taxon>
        <taxon>Bacteroidia</taxon>
        <taxon>Marinilabiliales</taxon>
        <taxon>Prolixibacteraceae</taxon>
        <taxon>Prolixibacter</taxon>
    </lineage>
</organism>
<dbReference type="OrthoDB" id="661439at2"/>
<feature type="chain" id="PRO_5015140677" description="DUF3575 domain-containing protein" evidence="1">
    <location>
        <begin position="28"/>
        <end position="186"/>
    </location>
</feature>
<evidence type="ECO:0000313" key="3">
    <source>
        <dbReference type="Proteomes" id="UP000240621"/>
    </source>
</evidence>
<accession>A0A2P8CEB3</accession>
<comment type="caution">
    <text evidence="2">The sequence shown here is derived from an EMBL/GenBank/DDBJ whole genome shotgun (WGS) entry which is preliminary data.</text>
</comment>
<dbReference type="Proteomes" id="UP000240621">
    <property type="component" value="Unassembled WGS sequence"/>
</dbReference>
<sequence length="186" mass="21137">MRASHRTTMKICFCLLIPLFSIHAARAQERVEAGVELDVLPYLTGGYFGAAWVGKGHLRTRALFARVHMPDFIVRDGFTNNTIRSYALLEDYFLKKEQTGFWLGGGLVLWDGKIQTDQQLETASYQTFLLNGSMGYIFNLSQRFYLSSWAGLSLRVGGDRHIPVDTKTFDPPLLDPELSVKFGYRF</sequence>
<evidence type="ECO:0000256" key="1">
    <source>
        <dbReference type="SAM" id="SignalP"/>
    </source>
</evidence>
<dbReference type="RefSeq" id="WP_146142002.1">
    <property type="nucleotide sequence ID" value="NZ_BLAU01000001.1"/>
</dbReference>
<feature type="signal peptide" evidence="1">
    <location>
        <begin position="1"/>
        <end position="27"/>
    </location>
</feature>
<dbReference type="AlphaFoldDB" id="A0A2P8CEB3"/>
<evidence type="ECO:0008006" key="4">
    <source>
        <dbReference type="Google" id="ProtNLM"/>
    </source>
</evidence>
<dbReference type="EMBL" id="PYGC01000004">
    <property type="protein sequence ID" value="PSK83301.1"/>
    <property type="molecule type" value="Genomic_DNA"/>
</dbReference>
<protein>
    <recommendedName>
        <fullName evidence="4">DUF3575 domain-containing protein</fullName>
    </recommendedName>
</protein>
<proteinExistence type="predicted"/>